<dbReference type="AlphaFoldDB" id="A0A1M7BRG6"/>
<reference evidence="13" key="1">
    <citation type="journal article" date="2014" name="Int. J. Syst. Evol. Microbiol.">
        <title>Complete genome of a new Firmicutes species belonging to the dominant human colonic microbiota ('Ruminococcus bicirculans') reveals two chromosomes and a selective capacity to utilize plant glucans.</title>
        <authorList>
            <consortium name="NISC Comparative Sequencing Program"/>
            <person name="Wegmann U."/>
            <person name="Louis P."/>
            <person name="Goesmann A."/>
            <person name="Henrissat B."/>
            <person name="Duncan S.H."/>
            <person name="Flint H.J."/>
        </authorList>
    </citation>
    <scope>NUCLEOTIDE SEQUENCE</scope>
    <source>
        <strain evidence="13">CGMCC 1.12707</strain>
    </source>
</reference>
<keyword evidence="10" id="KW-0732">Signal</keyword>
<dbReference type="Gene3D" id="2.170.130.10">
    <property type="entry name" value="TonB-dependent receptor, plug domain"/>
    <property type="match status" value="1"/>
</dbReference>
<evidence type="ECO:0000256" key="10">
    <source>
        <dbReference type="SAM" id="SignalP"/>
    </source>
</evidence>
<organism evidence="14 15">
    <name type="scientific">Chishuiella changwenlii</name>
    <dbReference type="NCBI Taxonomy" id="1434701"/>
    <lineage>
        <taxon>Bacteria</taxon>
        <taxon>Pseudomonadati</taxon>
        <taxon>Bacteroidota</taxon>
        <taxon>Flavobacteriia</taxon>
        <taxon>Flavobacteriales</taxon>
        <taxon>Weeksellaceae</taxon>
        <taxon>Chishuiella</taxon>
    </lineage>
</organism>
<dbReference type="GO" id="GO:0009279">
    <property type="term" value="C:cell outer membrane"/>
    <property type="evidence" value="ECO:0007669"/>
    <property type="project" value="UniProtKB-SubCell"/>
</dbReference>
<protein>
    <submittedName>
        <fullName evidence="14">Iron complex outermembrane recepter protein</fullName>
    </submittedName>
    <submittedName>
        <fullName evidence="13">TonB-dependent receptor</fullName>
    </submittedName>
</protein>
<dbReference type="Proteomes" id="UP000650994">
    <property type="component" value="Unassembled WGS sequence"/>
</dbReference>
<evidence type="ECO:0000256" key="9">
    <source>
        <dbReference type="RuleBase" id="RU003357"/>
    </source>
</evidence>
<dbReference type="GO" id="GO:0044718">
    <property type="term" value="P:siderophore transmembrane transport"/>
    <property type="evidence" value="ECO:0007669"/>
    <property type="project" value="TreeGrafter"/>
</dbReference>
<reference evidence="13" key="5">
    <citation type="submission" date="2024-05" db="EMBL/GenBank/DDBJ databases">
        <authorList>
            <person name="Sun Q."/>
            <person name="Zhou Y."/>
        </authorList>
    </citation>
    <scope>NUCLEOTIDE SEQUENCE</scope>
    <source>
        <strain evidence="13">CGMCC 1.12707</strain>
    </source>
</reference>
<keyword evidence="7 8" id="KW-0998">Cell outer membrane</keyword>
<dbReference type="InterPro" id="IPR037066">
    <property type="entry name" value="Plug_dom_sf"/>
</dbReference>
<dbReference type="Pfam" id="PF00593">
    <property type="entry name" value="TonB_dep_Rec_b-barrel"/>
    <property type="match status" value="1"/>
</dbReference>
<feature type="signal peptide" evidence="10">
    <location>
        <begin position="1"/>
        <end position="19"/>
    </location>
</feature>
<dbReference type="PANTHER" id="PTHR30069:SF42">
    <property type="entry name" value="FERRIC AEROBACTIN RECEPTOR"/>
    <property type="match status" value="1"/>
</dbReference>
<dbReference type="InterPro" id="IPR039426">
    <property type="entry name" value="TonB-dep_rcpt-like"/>
</dbReference>
<reference evidence="16" key="4">
    <citation type="journal article" date="2019" name="Int. J. Syst. Evol. Microbiol.">
        <title>The Global Catalogue of Microorganisms (GCM) 10K type strain sequencing project: providing services to taxonomists for standard genome sequencing and annotation.</title>
        <authorList>
            <consortium name="The Broad Institute Genomics Platform"/>
            <consortium name="The Broad Institute Genome Sequencing Center for Infectious Disease"/>
            <person name="Wu L."/>
            <person name="Ma J."/>
        </authorList>
    </citation>
    <scope>NUCLEOTIDE SEQUENCE [LARGE SCALE GENOMIC DNA]</scope>
    <source>
        <strain evidence="16">CGMCC 1.12707</strain>
    </source>
</reference>
<keyword evidence="6 8" id="KW-0472">Membrane</keyword>
<accession>A0A1M7BRG6</accession>
<evidence type="ECO:0000256" key="2">
    <source>
        <dbReference type="ARBA" id="ARBA00022448"/>
    </source>
</evidence>
<dbReference type="EMBL" id="BMFL01000013">
    <property type="protein sequence ID" value="GGF03357.1"/>
    <property type="molecule type" value="Genomic_DNA"/>
</dbReference>
<dbReference type="STRING" id="1434701.SAMN05443634_111108"/>
<dbReference type="OrthoDB" id="8670144at2"/>
<dbReference type="SUPFAM" id="SSF56935">
    <property type="entry name" value="Porins"/>
    <property type="match status" value="1"/>
</dbReference>
<evidence type="ECO:0000256" key="8">
    <source>
        <dbReference type="PROSITE-ProRule" id="PRU01360"/>
    </source>
</evidence>
<dbReference type="InterPro" id="IPR012910">
    <property type="entry name" value="Plug_dom"/>
</dbReference>
<comment type="similarity">
    <text evidence="8 9">Belongs to the TonB-dependent receptor family.</text>
</comment>
<dbReference type="CDD" id="cd01347">
    <property type="entry name" value="ligand_gated_channel"/>
    <property type="match status" value="1"/>
</dbReference>
<evidence type="ECO:0000313" key="15">
    <source>
        <dbReference type="Proteomes" id="UP000184120"/>
    </source>
</evidence>
<feature type="domain" description="TonB-dependent receptor-like beta-barrel" evidence="11">
    <location>
        <begin position="242"/>
        <end position="675"/>
    </location>
</feature>
<dbReference type="EMBL" id="FRBH01000011">
    <property type="protein sequence ID" value="SHL57523.1"/>
    <property type="molecule type" value="Genomic_DNA"/>
</dbReference>
<keyword evidence="16" id="KW-1185">Reference proteome</keyword>
<evidence type="ECO:0000256" key="6">
    <source>
        <dbReference type="ARBA" id="ARBA00023136"/>
    </source>
</evidence>
<dbReference type="InterPro" id="IPR000531">
    <property type="entry name" value="Beta-barrel_TonB"/>
</dbReference>
<dbReference type="PANTHER" id="PTHR30069">
    <property type="entry name" value="TONB-DEPENDENT OUTER MEMBRANE RECEPTOR"/>
    <property type="match status" value="1"/>
</dbReference>
<feature type="chain" id="PRO_5012319551" evidence="10">
    <location>
        <begin position="20"/>
        <end position="710"/>
    </location>
</feature>
<evidence type="ECO:0000313" key="14">
    <source>
        <dbReference type="EMBL" id="SHL57523.1"/>
    </source>
</evidence>
<evidence type="ECO:0000256" key="5">
    <source>
        <dbReference type="ARBA" id="ARBA00023077"/>
    </source>
</evidence>
<dbReference type="Proteomes" id="UP000184120">
    <property type="component" value="Unassembled WGS sequence"/>
</dbReference>
<evidence type="ECO:0000259" key="11">
    <source>
        <dbReference type="Pfam" id="PF00593"/>
    </source>
</evidence>
<comment type="subcellular location">
    <subcellularLocation>
        <location evidence="1 8">Cell outer membrane</location>
        <topology evidence="1 8">Multi-pass membrane protein</topology>
    </subcellularLocation>
</comment>
<keyword evidence="3 8" id="KW-1134">Transmembrane beta strand</keyword>
<dbReference type="Gene3D" id="2.40.170.20">
    <property type="entry name" value="TonB-dependent receptor, beta-barrel domain"/>
    <property type="match status" value="1"/>
</dbReference>
<dbReference type="Pfam" id="PF07715">
    <property type="entry name" value="Plug"/>
    <property type="match status" value="1"/>
</dbReference>
<reference evidence="14" key="3">
    <citation type="submission" date="2016-11" db="EMBL/GenBank/DDBJ databases">
        <authorList>
            <person name="Jaros S."/>
            <person name="Januszkiewicz K."/>
            <person name="Wedrychowicz H."/>
        </authorList>
    </citation>
    <scope>NUCLEOTIDE SEQUENCE [LARGE SCALE GENOMIC DNA]</scope>
    <source>
        <strain evidence="14">DSM 27989</strain>
    </source>
</reference>
<evidence type="ECO:0000256" key="4">
    <source>
        <dbReference type="ARBA" id="ARBA00022692"/>
    </source>
</evidence>
<keyword evidence="4 8" id="KW-0812">Transmembrane</keyword>
<dbReference type="InterPro" id="IPR036942">
    <property type="entry name" value="Beta-barrel_TonB_sf"/>
</dbReference>
<dbReference type="GO" id="GO:0015344">
    <property type="term" value="F:siderophore uptake transmembrane transporter activity"/>
    <property type="evidence" value="ECO:0007669"/>
    <property type="project" value="TreeGrafter"/>
</dbReference>
<evidence type="ECO:0000259" key="12">
    <source>
        <dbReference type="Pfam" id="PF07715"/>
    </source>
</evidence>
<feature type="domain" description="TonB-dependent receptor plug" evidence="12">
    <location>
        <begin position="42"/>
        <end position="145"/>
    </location>
</feature>
<dbReference type="PROSITE" id="PS52016">
    <property type="entry name" value="TONB_DEPENDENT_REC_3"/>
    <property type="match status" value="1"/>
</dbReference>
<evidence type="ECO:0000313" key="16">
    <source>
        <dbReference type="Proteomes" id="UP000650994"/>
    </source>
</evidence>
<sequence>MKKKLILLLLLQITSQIHAQESENLELNETVVETTRIPEIVKNSSSSVIVVSKETIESLAMSNPDMSVILGLAVPSIGLSSNTTSNRSQTMRGRQMLIMIDGIPQSTPLRNTDRDIRSISPFAIERIEVIEGASSLYGSGAIGGVVNFVTKKNNTDRLFNGETSIGITDARFKQGDHAFGYKLNQQFYGKVNKFDYLVNGGIVTTGRGVDGERKFISPRYGLSDVMAKSIMAKVGYNFSTNTRIEAMYNYFSSEQDTDLIAAEGKYLQSPRIGIVGEKDVRAVNEGTRYNHNAYVKFISKDIFKNTNLDLSLYTQNLYTIFDYRANNPRSPRWEETGGQAAIKAEKYGARLNFLSALNLSKDIKMSVLYGGDFMLDETSQPLVDGRLWVPKLKAYNSAVFLQTVTNFYHKFSLKAGVRYDNILVKVPNYKTIPTRANQEWVSIEGGNLSYEKPTFNTLLQYHVAKEFNPYVSFSQGFAIFDLGRVLRTANADVVSKIETDPVATTNYEVGFTSKIAKKINLKFAYYWSHSKLGSDLAAGDDGFWKVVRNPQLIQGLEVQADTKINKYVFVGGSYSYLEGKLKSEGSSTYDDYMSGLSIPAPKLTLFTTITPVDNFTVNLMYTHTQERNRFHPVLNNSGNLVYKEGEGKVSPIDLFNLSSNYKMNNMRISLGIENLFNKTYYTSSSMLMARNNEYARGNGRYYTLGFTVNY</sequence>
<keyword evidence="13" id="KW-0675">Receptor</keyword>
<evidence type="ECO:0000256" key="1">
    <source>
        <dbReference type="ARBA" id="ARBA00004571"/>
    </source>
</evidence>
<keyword evidence="2 8" id="KW-0813">Transport</keyword>
<proteinExistence type="inferred from homology"/>
<evidence type="ECO:0000256" key="7">
    <source>
        <dbReference type="ARBA" id="ARBA00023237"/>
    </source>
</evidence>
<evidence type="ECO:0000313" key="13">
    <source>
        <dbReference type="EMBL" id="GGF03357.1"/>
    </source>
</evidence>
<reference evidence="15" key="2">
    <citation type="submission" date="2016-11" db="EMBL/GenBank/DDBJ databases">
        <authorList>
            <person name="Varghese N."/>
            <person name="Submissions S."/>
        </authorList>
    </citation>
    <scope>NUCLEOTIDE SEQUENCE [LARGE SCALE GENOMIC DNA]</scope>
    <source>
        <strain evidence="15">DSM 27989</strain>
    </source>
</reference>
<name>A0A1M7BRG6_9FLAO</name>
<dbReference type="RefSeq" id="WP_072933635.1">
    <property type="nucleotide sequence ID" value="NZ_BMFL01000013.1"/>
</dbReference>
<gene>
    <name evidence="13" type="ORF">GCM10010984_21010</name>
    <name evidence="14" type="ORF">SAMN05443634_111108</name>
</gene>
<keyword evidence="5 9" id="KW-0798">TonB box</keyword>
<evidence type="ECO:0000256" key="3">
    <source>
        <dbReference type="ARBA" id="ARBA00022452"/>
    </source>
</evidence>